<gene>
    <name evidence="4" type="primary">FAM167B</name>
</gene>
<sequence>MLASLSLHPWLLPPRPITPKLHPSPVIPPTMSLGPLKFQAVGEEDEEEEEEEESLDSLKALTAKLQLQTRRPSYLEWTARVQSQAWHGARARPGPGGPGAICGFDSMHSALEWLRQQLREMQAQDRQLAGQLLRLRAQLHQLKVDQACHLHQELLDEAELGLELEPGAGPGLASPLRHLGLTRMNISSRRFTLC</sequence>
<evidence type="ECO:0000313" key="4">
    <source>
        <dbReference type="RefSeq" id="XP_004705069.2"/>
    </source>
</evidence>
<dbReference type="GeneID" id="101638589"/>
<dbReference type="PANTHER" id="PTHR32289">
    <property type="entry name" value="PROTEIN FAM167A"/>
    <property type="match status" value="1"/>
</dbReference>
<comment type="similarity">
    <text evidence="1">Belongs to the FAM167 (SEC) family.</text>
</comment>
<keyword evidence="2" id="KW-0175">Coiled coil</keyword>
<proteinExistence type="inferred from homology"/>
<protein>
    <submittedName>
        <fullName evidence="4">Protein FAM167B</fullName>
    </submittedName>
</protein>
<dbReference type="InterPro" id="IPR024280">
    <property type="entry name" value="FAM167"/>
</dbReference>
<organism evidence="3 4">
    <name type="scientific">Echinops telfairi</name>
    <name type="common">Lesser hedgehog tenrec</name>
    <dbReference type="NCBI Taxonomy" id="9371"/>
    <lineage>
        <taxon>Eukaryota</taxon>
        <taxon>Metazoa</taxon>
        <taxon>Chordata</taxon>
        <taxon>Craniata</taxon>
        <taxon>Vertebrata</taxon>
        <taxon>Euteleostomi</taxon>
        <taxon>Mammalia</taxon>
        <taxon>Eutheria</taxon>
        <taxon>Afrotheria</taxon>
        <taxon>Tenrecidae</taxon>
        <taxon>Tenrecinae</taxon>
        <taxon>Echinops</taxon>
    </lineage>
</organism>
<dbReference type="InterPro" id="IPR051771">
    <property type="entry name" value="FAM167_domain"/>
</dbReference>
<dbReference type="PANTHER" id="PTHR32289:SF4">
    <property type="entry name" value="PROTEIN FAM167B"/>
    <property type="match status" value="1"/>
</dbReference>
<dbReference type="RefSeq" id="XP_004705069.2">
    <property type="nucleotide sequence ID" value="XM_004705012.2"/>
</dbReference>
<accession>A0ABM0IPX7</accession>
<reference evidence="4" key="1">
    <citation type="submission" date="2025-08" db="UniProtKB">
        <authorList>
            <consortium name="RefSeq"/>
        </authorList>
    </citation>
    <scope>IDENTIFICATION</scope>
</reference>
<keyword evidence="3" id="KW-1185">Reference proteome</keyword>
<feature type="coiled-coil region" evidence="2">
    <location>
        <begin position="41"/>
        <end position="68"/>
    </location>
</feature>
<evidence type="ECO:0000256" key="2">
    <source>
        <dbReference type="SAM" id="Coils"/>
    </source>
</evidence>
<evidence type="ECO:0000313" key="3">
    <source>
        <dbReference type="Proteomes" id="UP000694863"/>
    </source>
</evidence>
<name>A0ABM0IPX7_ECHTE</name>
<dbReference type="Pfam" id="PF11652">
    <property type="entry name" value="FAM167"/>
    <property type="match status" value="1"/>
</dbReference>
<evidence type="ECO:0000256" key="1">
    <source>
        <dbReference type="ARBA" id="ARBA00005489"/>
    </source>
</evidence>
<dbReference type="Proteomes" id="UP000694863">
    <property type="component" value="Unplaced"/>
</dbReference>